<organism evidence="1">
    <name type="scientific">marine metagenome</name>
    <dbReference type="NCBI Taxonomy" id="408172"/>
    <lineage>
        <taxon>unclassified sequences</taxon>
        <taxon>metagenomes</taxon>
        <taxon>ecological metagenomes</taxon>
    </lineage>
</organism>
<evidence type="ECO:0000313" key="1">
    <source>
        <dbReference type="EMBL" id="SVB41633.1"/>
    </source>
</evidence>
<gene>
    <name evidence="1" type="ORF">METZ01_LOCUS194487</name>
</gene>
<accession>A0A382DVD6</accession>
<proteinExistence type="predicted"/>
<dbReference type="AlphaFoldDB" id="A0A382DVD6"/>
<reference evidence="1" key="1">
    <citation type="submission" date="2018-05" db="EMBL/GenBank/DDBJ databases">
        <authorList>
            <person name="Lanie J.A."/>
            <person name="Ng W.-L."/>
            <person name="Kazmierczak K.M."/>
            <person name="Andrzejewski T.M."/>
            <person name="Davidsen T.M."/>
            <person name="Wayne K.J."/>
            <person name="Tettelin H."/>
            <person name="Glass J.I."/>
            <person name="Rusch D."/>
            <person name="Podicherti R."/>
            <person name="Tsui H.-C.T."/>
            <person name="Winkler M.E."/>
        </authorList>
    </citation>
    <scope>NUCLEOTIDE SEQUENCE</scope>
</reference>
<dbReference type="EMBL" id="UINC01040988">
    <property type="protein sequence ID" value="SVB41633.1"/>
    <property type="molecule type" value="Genomic_DNA"/>
</dbReference>
<name>A0A382DVD6_9ZZZZ</name>
<protein>
    <submittedName>
        <fullName evidence="1">Uncharacterized protein</fullName>
    </submittedName>
</protein>
<sequence length="118" mass="14373">MSITKESYADLKEYWDFQRKIEYNKEKLRLMSKEMHGKVYNQMGLMSEQELFDSIWTKLPQEAYETPAPTWIPENEDYRFEWEGEPKEQVRAIEYTKPGRKVVLRARNKLDEVFPWDD</sequence>